<dbReference type="GO" id="GO:0042158">
    <property type="term" value="P:lipoprotein biosynthetic process"/>
    <property type="evidence" value="ECO:0007669"/>
    <property type="project" value="InterPro"/>
</dbReference>
<gene>
    <name evidence="8" type="ORF">EDD33_3013</name>
</gene>
<dbReference type="Pfam" id="PF01790">
    <property type="entry name" value="LGT"/>
    <property type="match status" value="1"/>
</dbReference>
<evidence type="ECO:0000256" key="5">
    <source>
        <dbReference type="ARBA" id="ARBA00022989"/>
    </source>
</evidence>
<feature type="transmembrane region" description="Helical" evidence="7">
    <location>
        <begin position="148"/>
        <end position="165"/>
    </location>
</feature>
<evidence type="ECO:0000256" key="7">
    <source>
        <dbReference type="SAM" id="Phobius"/>
    </source>
</evidence>
<name>A0A3N2CXA0_9ACTN</name>
<dbReference type="PANTHER" id="PTHR30589">
    <property type="entry name" value="PROLIPOPROTEIN DIACYLGLYCERYL TRANSFERASE"/>
    <property type="match status" value="1"/>
</dbReference>
<sequence>MFPTLGDLLGVPLPVDTHGTFVALGVAVAVGVFVVEARRRGHTDDRLLVVVTGALVGGALLMRLGTWLQHADLRDNATLVEQWLRGNRSVLGGLVGAWLGVHVAKRLVGYRLRTGDLFAPAVALGMAVGRVGCLLTEPRPGGGTNWSFVPEIGFHVASFAVVWWWLRHRSLPPGELFVWWVAAYGIFRFVIELSRGNEVVWAGLTRPQLFLAVTVPLVLLRIALRWRSGAYRGPTGTTTEELVAR</sequence>
<comment type="caution">
    <text evidence="8">The sequence shown here is derived from an EMBL/GenBank/DDBJ whole genome shotgun (WGS) entry which is preliminary data.</text>
</comment>
<evidence type="ECO:0000256" key="4">
    <source>
        <dbReference type="ARBA" id="ARBA00022692"/>
    </source>
</evidence>
<evidence type="ECO:0000256" key="1">
    <source>
        <dbReference type="ARBA" id="ARBA00007150"/>
    </source>
</evidence>
<protein>
    <submittedName>
        <fullName evidence="8">Prolipoprotein diacylglyceryl transferase</fullName>
    </submittedName>
</protein>
<feature type="transmembrane region" description="Helical" evidence="7">
    <location>
        <begin position="47"/>
        <end position="68"/>
    </location>
</feature>
<evidence type="ECO:0000256" key="6">
    <source>
        <dbReference type="ARBA" id="ARBA00023136"/>
    </source>
</evidence>
<evidence type="ECO:0000313" key="9">
    <source>
        <dbReference type="Proteomes" id="UP000281738"/>
    </source>
</evidence>
<organism evidence="8 9">
    <name type="scientific">Nocardioides aurantiacus</name>
    <dbReference type="NCBI Taxonomy" id="86796"/>
    <lineage>
        <taxon>Bacteria</taxon>
        <taxon>Bacillati</taxon>
        <taxon>Actinomycetota</taxon>
        <taxon>Actinomycetes</taxon>
        <taxon>Propionibacteriales</taxon>
        <taxon>Nocardioidaceae</taxon>
        <taxon>Nocardioides</taxon>
    </lineage>
</organism>
<dbReference type="RefSeq" id="WP_123391742.1">
    <property type="nucleotide sequence ID" value="NZ_RKHO01000001.1"/>
</dbReference>
<dbReference type="PANTHER" id="PTHR30589:SF0">
    <property type="entry name" value="PHOSPHATIDYLGLYCEROL--PROLIPOPROTEIN DIACYLGLYCERYL TRANSFERASE"/>
    <property type="match status" value="1"/>
</dbReference>
<keyword evidence="2" id="KW-1003">Cell membrane</keyword>
<accession>A0A3N2CXA0</accession>
<evidence type="ECO:0000313" key="8">
    <source>
        <dbReference type="EMBL" id="ROR92129.1"/>
    </source>
</evidence>
<evidence type="ECO:0000256" key="3">
    <source>
        <dbReference type="ARBA" id="ARBA00022679"/>
    </source>
</evidence>
<reference evidence="8 9" key="1">
    <citation type="submission" date="2018-11" db="EMBL/GenBank/DDBJ databases">
        <title>Sequencing the genomes of 1000 actinobacteria strains.</title>
        <authorList>
            <person name="Klenk H.-P."/>
        </authorList>
    </citation>
    <scope>NUCLEOTIDE SEQUENCE [LARGE SCALE GENOMIC DNA]</scope>
    <source>
        <strain evidence="8 9">DSM 12652</strain>
    </source>
</reference>
<comment type="similarity">
    <text evidence="1">Belongs to the Lgt family.</text>
</comment>
<dbReference type="Proteomes" id="UP000281738">
    <property type="component" value="Unassembled WGS sequence"/>
</dbReference>
<keyword evidence="9" id="KW-1185">Reference proteome</keyword>
<keyword evidence="5 7" id="KW-1133">Transmembrane helix</keyword>
<feature type="transmembrane region" description="Helical" evidence="7">
    <location>
        <begin position="177"/>
        <end position="195"/>
    </location>
</feature>
<keyword evidence="6 7" id="KW-0472">Membrane</keyword>
<proteinExistence type="inferred from homology"/>
<keyword evidence="3 8" id="KW-0808">Transferase</keyword>
<dbReference type="AlphaFoldDB" id="A0A3N2CXA0"/>
<feature type="transmembrane region" description="Helical" evidence="7">
    <location>
        <begin position="17"/>
        <end position="35"/>
    </location>
</feature>
<keyword evidence="8" id="KW-0449">Lipoprotein</keyword>
<feature type="transmembrane region" description="Helical" evidence="7">
    <location>
        <begin position="207"/>
        <end position="224"/>
    </location>
</feature>
<evidence type="ECO:0000256" key="2">
    <source>
        <dbReference type="ARBA" id="ARBA00022475"/>
    </source>
</evidence>
<dbReference type="InterPro" id="IPR001640">
    <property type="entry name" value="Lgt"/>
</dbReference>
<dbReference type="GO" id="GO:0008961">
    <property type="term" value="F:phosphatidylglycerol-prolipoprotein diacylglyceryl transferase activity"/>
    <property type="evidence" value="ECO:0007669"/>
    <property type="project" value="InterPro"/>
</dbReference>
<dbReference type="GO" id="GO:0005886">
    <property type="term" value="C:plasma membrane"/>
    <property type="evidence" value="ECO:0007669"/>
    <property type="project" value="InterPro"/>
</dbReference>
<dbReference type="EMBL" id="RKHO01000001">
    <property type="protein sequence ID" value="ROR92129.1"/>
    <property type="molecule type" value="Genomic_DNA"/>
</dbReference>
<keyword evidence="4 7" id="KW-0812">Transmembrane</keyword>
<dbReference type="OrthoDB" id="871140at2"/>